<feature type="compositionally biased region" description="Low complexity" evidence="2">
    <location>
        <begin position="571"/>
        <end position="592"/>
    </location>
</feature>
<gene>
    <name evidence="4" type="ORF">WN55_06679</name>
</gene>
<dbReference type="STRING" id="178035.A0A154PQW0"/>
<dbReference type="Pfam" id="PF00098">
    <property type="entry name" value="zf-CCHC"/>
    <property type="match status" value="1"/>
</dbReference>
<dbReference type="AlphaFoldDB" id="A0A154PQW0"/>
<evidence type="ECO:0000313" key="4">
    <source>
        <dbReference type="EMBL" id="KZC14282.1"/>
    </source>
</evidence>
<dbReference type="Gene3D" id="4.10.60.10">
    <property type="entry name" value="Zinc finger, CCHC-type"/>
    <property type="match status" value="1"/>
</dbReference>
<protein>
    <recommendedName>
        <fullName evidence="3">CCHC-type domain-containing protein</fullName>
    </recommendedName>
</protein>
<dbReference type="InterPro" id="IPR036875">
    <property type="entry name" value="Znf_CCHC_sf"/>
</dbReference>
<evidence type="ECO:0000256" key="2">
    <source>
        <dbReference type="SAM" id="MobiDB-lite"/>
    </source>
</evidence>
<keyword evidence="5" id="KW-1185">Reference proteome</keyword>
<reference evidence="4 5" key="1">
    <citation type="submission" date="2015-07" db="EMBL/GenBank/DDBJ databases">
        <title>The genome of Dufourea novaeangliae.</title>
        <authorList>
            <person name="Pan H."/>
            <person name="Kapheim K."/>
        </authorList>
    </citation>
    <scope>NUCLEOTIDE SEQUENCE [LARGE SCALE GENOMIC DNA]</scope>
    <source>
        <strain evidence="4">0120121106</strain>
        <tissue evidence="4">Whole body</tissue>
    </source>
</reference>
<feature type="compositionally biased region" description="Basic and acidic residues" evidence="2">
    <location>
        <begin position="308"/>
        <end position="323"/>
    </location>
</feature>
<feature type="region of interest" description="Disordered" evidence="2">
    <location>
        <begin position="192"/>
        <end position="225"/>
    </location>
</feature>
<evidence type="ECO:0000313" key="5">
    <source>
        <dbReference type="Proteomes" id="UP000076502"/>
    </source>
</evidence>
<dbReference type="GO" id="GO:0003676">
    <property type="term" value="F:nucleic acid binding"/>
    <property type="evidence" value="ECO:0007669"/>
    <property type="project" value="InterPro"/>
</dbReference>
<feature type="compositionally biased region" description="Polar residues" evidence="2">
    <location>
        <begin position="211"/>
        <end position="220"/>
    </location>
</feature>
<keyword evidence="1" id="KW-0479">Metal-binding</keyword>
<evidence type="ECO:0000259" key="3">
    <source>
        <dbReference type="PROSITE" id="PS50158"/>
    </source>
</evidence>
<feature type="region of interest" description="Disordered" evidence="2">
    <location>
        <begin position="146"/>
        <end position="166"/>
    </location>
</feature>
<name>A0A154PQW0_DUFNO</name>
<dbReference type="GO" id="GO:0008270">
    <property type="term" value="F:zinc ion binding"/>
    <property type="evidence" value="ECO:0007669"/>
    <property type="project" value="UniProtKB-KW"/>
</dbReference>
<organism evidence="4 5">
    <name type="scientific">Dufourea novaeangliae</name>
    <name type="common">Sweat bee</name>
    <dbReference type="NCBI Taxonomy" id="178035"/>
    <lineage>
        <taxon>Eukaryota</taxon>
        <taxon>Metazoa</taxon>
        <taxon>Ecdysozoa</taxon>
        <taxon>Arthropoda</taxon>
        <taxon>Hexapoda</taxon>
        <taxon>Insecta</taxon>
        <taxon>Pterygota</taxon>
        <taxon>Neoptera</taxon>
        <taxon>Endopterygota</taxon>
        <taxon>Hymenoptera</taxon>
        <taxon>Apocrita</taxon>
        <taxon>Aculeata</taxon>
        <taxon>Apoidea</taxon>
        <taxon>Anthophila</taxon>
        <taxon>Halictidae</taxon>
        <taxon>Rophitinae</taxon>
        <taxon>Dufourea</taxon>
    </lineage>
</organism>
<proteinExistence type="predicted"/>
<dbReference type="Proteomes" id="UP000076502">
    <property type="component" value="Unassembled WGS sequence"/>
</dbReference>
<dbReference type="PROSITE" id="PS50158">
    <property type="entry name" value="ZF_CCHC"/>
    <property type="match status" value="2"/>
</dbReference>
<keyword evidence="1" id="KW-0862">Zinc</keyword>
<dbReference type="EMBL" id="KQ435055">
    <property type="protein sequence ID" value="KZC14282.1"/>
    <property type="molecule type" value="Genomic_DNA"/>
</dbReference>
<feature type="region of interest" description="Disordered" evidence="2">
    <location>
        <begin position="555"/>
        <end position="595"/>
    </location>
</feature>
<feature type="domain" description="CCHC-type" evidence="3">
    <location>
        <begin position="521"/>
        <end position="537"/>
    </location>
</feature>
<feature type="region of interest" description="Disordered" evidence="2">
    <location>
        <begin position="308"/>
        <end position="331"/>
    </location>
</feature>
<sequence length="631" mass="65085">MGWDPVDRDHGRQNSFDYGGENTSFEKSCFFVSDTSVSSAAANSGEVGGPGPVKSTYTTSTWCPLGPLAAPAVGGANGVSGSRGGRLLNKQNMDSTTEETVVTAPGELGAPGAGAGVVVKQATPASLSDVCGARLLDHQASGALRVTGVGGGSNTPSEAVSDPPGRTRLMTGGALMVRLRRLTGSLVRSSSSRSVDRAVEISDDEDVDSDGSTMSASSEQGLRECDAEDRAVLPPPVSRSCLKLPPGETVTEEMRRAPTPDLGAVINDRIQVIEKVARCSANLRGKNVRALRQAALQIRYAAAEQAKRTVASERESELEREAAGRPPRAPKRAAMALTVDPGSSTSYAEVLQRAKAGVRLEDVGIADLRHRKGQTGASILEVPGPERAARADALARHLEEVFHGTDVRVSRPVKTAEVRLTGLDESVTAEAVAGAVAAAGGCTAAEVRVGVVRRNRSGLGGVWAKCPVAVARRLTAAGRLLVGWSSARVEVLAARPLRCFRCLEEGHVRRGCPCDADRGGRCYSCGGSGHVARECTEAPKCPVCTDLGRPAGHRLGGRGCAPPPSRRSRRGGATAVPGTGATTRGGATAVPGKSAAVTPVAAALQLQVDRLAQAPVGEEGGSGRGEAMDTA</sequence>
<dbReference type="SUPFAM" id="SSF57756">
    <property type="entry name" value="Retrovirus zinc finger-like domains"/>
    <property type="match status" value="1"/>
</dbReference>
<dbReference type="InterPro" id="IPR001878">
    <property type="entry name" value="Znf_CCHC"/>
</dbReference>
<keyword evidence="1" id="KW-0863">Zinc-finger</keyword>
<dbReference type="OrthoDB" id="7615112at2759"/>
<evidence type="ECO:0000256" key="1">
    <source>
        <dbReference type="PROSITE-ProRule" id="PRU00047"/>
    </source>
</evidence>
<feature type="domain" description="CCHC-type" evidence="3">
    <location>
        <begin position="498"/>
        <end position="513"/>
    </location>
</feature>
<accession>A0A154PQW0</accession>
<dbReference type="SMART" id="SM00343">
    <property type="entry name" value="ZnF_C2HC"/>
    <property type="match status" value="2"/>
</dbReference>